<dbReference type="PROSITE" id="PS50181">
    <property type="entry name" value="FBOX"/>
    <property type="match status" value="1"/>
</dbReference>
<dbReference type="PANTHER" id="PTHR16134:SF119">
    <property type="entry name" value="AT02038P-RELATED"/>
    <property type="match status" value="1"/>
</dbReference>
<keyword evidence="3" id="KW-1185">Reference proteome</keyword>
<protein>
    <submittedName>
        <fullName evidence="2">F-box domain-containing protein</fullName>
    </submittedName>
</protein>
<dbReference type="SUPFAM" id="SSF52047">
    <property type="entry name" value="RNI-like"/>
    <property type="match status" value="1"/>
</dbReference>
<dbReference type="InterPro" id="IPR032675">
    <property type="entry name" value="LRR_dom_sf"/>
</dbReference>
<proteinExistence type="predicted"/>
<dbReference type="PANTHER" id="PTHR16134">
    <property type="entry name" value="F-BOX/TPR REPEAT PROTEIN POF3"/>
    <property type="match status" value="1"/>
</dbReference>
<dbReference type="Proteomes" id="UP000075885">
    <property type="component" value="Unassembled WGS sequence"/>
</dbReference>
<reference evidence="3" key="1">
    <citation type="submission" date="2013-03" db="EMBL/GenBank/DDBJ databases">
        <title>The Genome Sequence of Anopheles epiroticus epiroticus2.</title>
        <authorList>
            <consortium name="The Broad Institute Genomics Platform"/>
            <person name="Neafsey D.E."/>
            <person name="Howell P."/>
            <person name="Walker B."/>
            <person name="Young S.K."/>
            <person name="Zeng Q."/>
            <person name="Gargeya S."/>
            <person name="Fitzgerald M."/>
            <person name="Haas B."/>
            <person name="Abouelleil A."/>
            <person name="Allen A.W."/>
            <person name="Alvarado L."/>
            <person name="Arachchi H.M."/>
            <person name="Berlin A.M."/>
            <person name="Chapman S.B."/>
            <person name="Gainer-Dewar J."/>
            <person name="Goldberg J."/>
            <person name="Griggs A."/>
            <person name="Gujja S."/>
            <person name="Hansen M."/>
            <person name="Howarth C."/>
            <person name="Imamovic A."/>
            <person name="Ireland A."/>
            <person name="Larimer J."/>
            <person name="McCowan C."/>
            <person name="Murphy C."/>
            <person name="Pearson M."/>
            <person name="Poon T.W."/>
            <person name="Priest M."/>
            <person name="Roberts A."/>
            <person name="Saif S."/>
            <person name="Shea T."/>
            <person name="Sisk P."/>
            <person name="Sykes S."/>
            <person name="Wortman J."/>
            <person name="Nusbaum C."/>
            <person name="Birren B."/>
        </authorList>
    </citation>
    <scope>NUCLEOTIDE SEQUENCE [LARGE SCALE GENOMIC DNA]</scope>
    <source>
        <strain evidence="3">Epiroticus2</strain>
    </source>
</reference>
<dbReference type="EnsemblMetazoa" id="AEPI014455-RA">
    <property type="protein sequence ID" value="AEPI014455-PA"/>
    <property type="gene ID" value="AEPI014455"/>
</dbReference>
<feature type="domain" description="F-box" evidence="1">
    <location>
        <begin position="7"/>
        <end position="55"/>
    </location>
</feature>
<evidence type="ECO:0000313" key="3">
    <source>
        <dbReference type="Proteomes" id="UP000075885"/>
    </source>
</evidence>
<dbReference type="CDD" id="cd09917">
    <property type="entry name" value="F-box_SF"/>
    <property type="match status" value="1"/>
</dbReference>
<organism evidence="2 3">
    <name type="scientific">Anopheles epiroticus</name>
    <dbReference type="NCBI Taxonomy" id="199890"/>
    <lineage>
        <taxon>Eukaryota</taxon>
        <taxon>Metazoa</taxon>
        <taxon>Ecdysozoa</taxon>
        <taxon>Arthropoda</taxon>
        <taxon>Hexapoda</taxon>
        <taxon>Insecta</taxon>
        <taxon>Pterygota</taxon>
        <taxon>Neoptera</taxon>
        <taxon>Endopterygota</taxon>
        <taxon>Diptera</taxon>
        <taxon>Nematocera</taxon>
        <taxon>Culicoidea</taxon>
        <taxon>Culicidae</taxon>
        <taxon>Anophelinae</taxon>
        <taxon>Anopheles</taxon>
    </lineage>
</organism>
<dbReference type="VEuPathDB" id="VectorBase:AEPI014455"/>
<sequence length="497" mass="56888">MDISSCVCPINGLPPEVMYHIFDHLDIDSLKSVSLACKRWGQLFSEYAARRFTLSIRGELAKTLSCHTAGRHTRGGEKIASAATILQRTERVYRKVRLEVRSPVRKKSSNEYMETVLRMLCVPPMLQKLVVLKLELEQDSDHYFQQISDAVTKMEYLQELHLLPRDARPLWPLTALPSPCNNLRLVSHSLTTLVLRVILPGEIDCSNLRHLEYDASLYMDGVVGEQYAHNRGQESKWKLKQLETLKITGRDAWPKDAETVQNRPGYKVLFYQQLTQLKKLCLDQQFIPDRILLVVCESCVLLEELYIRCLRMVNNNTLRYLSNLTHLRRLGIYMLNASVPFYVSGLHSLEMLALGPVVLDPQSFTAPQSFKWLKITPYKVKQMCDAIEQNLGQLEFLWIVIKSSISDVSKELFMLVYKMFALKTLVLENIDCVPTVTLAKMPRLFMLTRLAVFTSSEAALKTIDDKIAILADLTPNVKRIEVGLHAPSGPDDVFRFR</sequence>
<dbReference type="Gene3D" id="3.80.10.10">
    <property type="entry name" value="Ribonuclease Inhibitor"/>
    <property type="match status" value="1"/>
</dbReference>
<dbReference type="SMART" id="SM00256">
    <property type="entry name" value="FBOX"/>
    <property type="match status" value="1"/>
</dbReference>
<accession>A0A182PYR3</accession>
<dbReference type="AlphaFoldDB" id="A0A182PYR3"/>
<dbReference type="InterPro" id="IPR001810">
    <property type="entry name" value="F-box_dom"/>
</dbReference>
<dbReference type="Gene3D" id="1.20.1280.50">
    <property type="match status" value="1"/>
</dbReference>
<evidence type="ECO:0000259" key="1">
    <source>
        <dbReference type="PROSITE" id="PS50181"/>
    </source>
</evidence>
<name>A0A182PYR3_9DIPT</name>
<dbReference type="InterPro" id="IPR036047">
    <property type="entry name" value="F-box-like_dom_sf"/>
</dbReference>
<dbReference type="SUPFAM" id="SSF81383">
    <property type="entry name" value="F-box domain"/>
    <property type="match status" value="1"/>
</dbReference>
<reference evidence="2" key="2">
    <citation type="submission" date="2020-05" db="UniProtKB">
        <authorList>
            <consortium name="EnsemblMetazoa"/>
        </authorList>
    </citation>
    <scope>IDENTIFICATION</scope>
    <source>
        <strain evidence="2">Epiroticus2</strain>
    </source>
</reference>
<dbReference type="Pfam" id="PF12937">
    <property type="entry name" value="F-box-like"/>
    <property type="match status" value="1"/>
</dbReference>
<evidence type="ECO:0000313" key="2">
    <source>
        <dbReference type="EnsemblMetazoa" id="AEPI014455-PA"/>
    </source>
</evidence>